<evidence type="ECO:0000313" key="2">
    <source>
        <dbReference type="Proteomes" id="UP001153069"/>
    </source>
</evidence>
<sequence length="118" mass="14199">MTTAATPATAATIIPEKLRKNRPNFIFLDLNIDEDFDSKTFLDVIFSFRHNYTLRYLNLVRSEKREGDDRRSTKEIRRLLTEVLKLPRLETLDFEGFEKEELKQFDDLFRRRRTNNKQ</sequence>
<proteinExistence type="predicted"/>
<dbReference type="EMBL" id="CAICTM010002096">
    <property type="protein sequence ID" value="CAB9527885.1"/>
    <property type="molecule type" value="Genomic_DNA"/>
</dbReference>
<evidence type="ECO:0000313" key="1">
    <source>
        <dbReference type="EMBL" id="CAB9527885.1"/>
    </source>
</evidence>
<dbReference type="AlphaFoldDB" id="A0A9N8F026"/>
<organism evidence="1 2">
    <name type="scientific">Seminavis robusta</name>
    <dbReference type="NCBI Taxonomy" id="568900"/>
    <lineage>
        <taxon>Eukaryota</taxon>
        <taxon>Sar</taxon>
        <taxon>Stramenopiles</taxon>
        <taxon>Ochrophyta</taxon>
        <taxon>Bacillariophyta</taxon>
        <taxon>Bacillariophyceae</taxon>
        <taxon>Bacillariophycidae</taxon>
        <taxon>Naviculales</taxon>
        <taxon>Naviculaceae</taxon>
        <taxon>Seminavis</taxon>
    </lineage>
</organism>
<comment type="caution">
    <text evidence="1">The sequence shown here is derived from an EMBL/GenBank/DDBJ whole genome shotgun (WGS) entry which is preliminary data.</text>
</comment>
<dbReference type="Proteomes" id="UP001153069">
    <property type="component" value="Unassembled WGS sequence"/>
</dbReference>
<protein>
    <submittedName>
        <fullName evidence="1">Uncharacterized protein</fullName>
    </submittedName>
</protein>
<gene>
    <name evidence="1" type="ORF">SEMRO_2098_G314410.1</name>
</gene>
<accession>A0A9N8F026</accession>
<keyword evidence="2" id="KW-1185">Reference proteome</keyword>
<reference evidence="1" key="1">
    <citation type="submission" date="2020-06" db="EMBL/GenBank/DDBJ databases">
        <authorList>
            <consortium name="Plant Systems Biology data submission"/>
        </authorList>
    </citation>
    <scope>NUCLEOTIDE SEQUENCE</scope>
    <source>
        <strain evidence="1">D6</strain>
    </source>
</reference>
<name>A0A9N8F026_9STRA</name>